<evidence type="ECO:0000256" key="13">
    <source>
        <dbReference type="RuleBase" id="RU079119"/>
    </source>
</evidence>
<dbReference type="InterPro" id="IPR001594">
    <property type="entry name" value="Palmitoyltrfase_DHHC"/>
</dbReference>
<dbReference type="GO" id="GO:0005787">
    <property type="term" value="C:signal peptidase complex"/>
    <property type="evidence" value="ECO:0007669"/>
    <property type="project" value="TreeGrafter"/>
</dbReference>
<dbReference type="InterPro" id="IPR001733">
    <property type="entry name" value="Peptidase_S26B"/>
</dbReference>
<protein>
    <recommendedName>
        <fullName evidence="13">S-acyltransferase</fullName>
        <ecNumber evidence="13">2.3.1.225</ecNumber>
    </recommendedName>
    <alternativeName>
        <fullName evidence="13">Palmitoyltransferase</fullName>
    </alternativeName>
</protein>
<evidence type="ECO:0000256" key="14">
    <source>
        <dbReference type="SAM" id="MobiDB-lite"/>
    </source>
</evidence>
<dbReference type="CDD" id="cd06462">
    <property type="entry name" value="Peptidase_S24_S26"/>
    <property type="match status" value="1"/>
</dbReference>
<dbReference type="Pfam" id="PF00717">
    <property type="entry name" value="Peptidase_S24"/>
    <property type="match status" value="1"/>
</dbReference>
<proteinExistence type="inferred from homology"/>
<dbReference type="AlphaFoldDB" id="A0AA35ZPJ3"/>
<keyword evidence="13" id="KW-0808">Transferase</keyword>
<dbReference type="PRINTS" id="PR00728">
    <property type="entry name" value="SIGNALPTASE"/>
</dbReference>
<evidence type="ECO:0000256" key="11">
    <source>
        <dbReference type="ARBA" id="ARBA00023136"/>
    </source>
</evidence>
<dbReference type="PANTHER" id="PTHR10806">
    <property type="entry name" value="SIGNAL PEPTIDASE COMPLEX CATALYTIC SUBUNIT SEC11"/>
    <property type="match status" value="1"/>
</dbReference>
<evidence type="ECO:0000256" key="9">
    <source>
        <dbReference type="ARBA" id="ARBA00022968"/>
    </source>
</evidence>
<evidence type="ECO:0000256" key="1">
    <source>
        <dbReference type="ARBA" id="ARBA00000677"/>
    </source>
</evidence>
<evidence type="ECO:0000256" key="10">
    <source>
        <dbReference type="ARBA" id="ARBA00022989"/>
    </source>
</evidence>
<keyword evidence="8" id="KW-0378">Hydrolase</keyword>
<evidence type="ECO:0000256" key="12">
    <source>
        <dbReference type="ARBA" id="ARBA00045533"/>
    </source>
</evidence>
<evidence type="ECO:0000256" key="4">
    <source>
        <dbReference type="ARBA" id="ARBA00008574"/>
    </source>
</evidence>
<dbReference type="InterPro" id="IPR036286">
    <property type="entry name" value="LexA/Signal_pep-like_sf"/>
</dbReference>
<evidence type="ECO:0000256" key="6">
    <source>
        <dbReference type="ARBA" id="ARBA00022670"/>
    </source>
</evidence>
<dbReference type="GO" id="GO:0009003">
    <property type="term" value="F:signal peptidase activity"/>
    <property type="evidence" value="ECO:0007669"/>
    <property type="project" value="UniProtKB-EC"/>
</dbReference>
<dbReference type="GO" id="GO:0006465">
    <property type="term" value="P:signal peptide processing"/>
    <property type="evidence" value="ECO:0007669"/>
    <property type="project" value="InterPro"/>
</dbReference>
<evidence type="ECO:0000256" key="3">
    <source>
        <dbReference type="ARBA" id="ARBA00004648"/>
    </source>
</evidence>
<evidence type="ECO:0000259" key="15">
    <source>
        <dbReference type="Pfam" id="PF00717"/>
    </source>
</evidence>
<comment type="similarity">
    <text evidence="4 13">Belongs to the DHHC palmitoyltransferase family.</text>
</comment>
<feature type="region of interest" description="Disordered" evidence="14">
    <location>
        <begin position="204"/>
        <end position="223"/>
    </location>
</feature>
<dbReference type="PROSITE" id="PS50216">
    <property type="entry name" value="DHHC"/>
    <property type="match status" value="1"/>
</dbReference>
<keyword evidence="6" id="KW-0645">Protease</keyword>
<reference evidence="17" key="1">
    <citation type="submission" date="2023-04" db="EMBL/GenBank/DDBJ databases">
        <authorList>
            <person name="Vijverberg K."/>
            <person name="Xiong W."/>
            <person name="Schranz E."/>
        </authorList>
    </citation>
    <scope>NUCLEOTIDE SEQUENCE</scope>
</reference>
<accession>A0AA35ZPJ3</accession>
<dbReference type="GO" id="GO:0019706">
    <property type="term" value="F:protein-cysteine S-palmitoyltransferase activity"/>
    <property type="evidence" value="ECO:0007669"/>
    <property type="project" value="UniProtKB-EC"/>
</dbReference>
<dbReference type="InterPro" id="IPR015927">
    <property type="entry name" value="Peptidase_S24_S26A/B/C"/>
</dbReference>
<comment type="similarity">
    <text evidence="5">Belongs to the peptidase S26B family.</text>
</comment>
<dbReference type="NCBIfam" id="TIGR02228">
    <property type="entry name" value="sigpep_I_arch"/>
    <property type="match status" value="1"/>
</dbReference>
<evidence type="ECO:0000313" key="18">
    <source>
        <dbReference type="Proteomes" id="UP001177003"/>
    </source>
</evidence>
<feature type="transmembrane region" description="Helical" evidence="13">
    <location>
        <begin position="426"/>
        <end position="450"/>
    </location>
</feature>
<keyword evidence="13" id="KW-0012">Acyltransferase</keyword>
<evidence type="ECO:0000313" key="17">
    <source>
        <dbReference type="EMBL" id="CAI9296519.1"/>
    </source>
</evidence>
<evidence type="ECO:0000259" key="16">
    <source>
        <dbReference type="Pfam" id="PF01529"/>
    </source>
</evidence>
<feature type="transmembrane region" description="Helical" evidence="13">
    <location>
        <begin position="334"/>
        <end position="356"/>
    </location>
</feature>
<organism evidence="17 18">
    <name type="scientific">Lactuca saligna</name>
    <name type="common">Willowleaf lettuce</name>
    <dbReference type="NCBI Taxonomy" id="75948"/>
    <lineage>
        <taxon>Eukaryota</taxon>
        <taxon>Viridiplantae</taxon>
        <taxon>Streptophyta</taxon>
        <taxon>Embryophyta</taxon>
        <taxon>Tracheophyta</taxon>
        <taxon>Spermatophyta</taxon>
        <taxon>Magnoliopsida</taxon>
        <taxon>eudicotyledons</taxon>
        <taxon>Gunneridae</taxon>
        <taxon>Pentapetalae</taxon>
        <taxon>asterids</taxon>
        <taxon>campanulids</taxon>
        <taxon>Asterales</taxon>
        <taxon>Asteraceae</taxon>
        <taxon>Cichorioideae</taxon>
        <taxon>Cichorieae</taxon>
        <taxon>Lactucinae</taxon>
        <taxon>Lactuca</taxon>
    </lineage>
</organism>
<dbReference type="Proteomes" id="UP001177003">
    <property type="component" value="Chromosome 8"/>
</dbReference>
<evidence type="ECO:0000256" key="7">
    <source>
        <dbReference type="ARBA" id="ARBA00022692"/>
    </source>
</evidence>
<dbReference type="FunFam" id="2.10.109.10:FF:000003">
    <property type="entry name" value="Signal peptidase complex catalytic subunit SEC11"/>
    <property type="match status" value="1"/>
</dbReference>
<keyword evidence="11 13" id="KW-0472">Membrane</keyword>
<keyword evidence="9" id="KW-0735">Signal-anchor</keyword>
<evidence type="ECO:0000256" key="8">
    <source>
        <dbReference type="ARBA" id="ARBA00022801"/>
    </source>
</evidence>
<gene>
    <name evidence="17" type="ORF">LSALG_LOCUS35381</name>
</gene>
<feature type="domain" description="Peptidase S24/S26A/S26B/S26C" evidence="15">
    <location>
        <begin position="39"/>
        <end position="100"/>
    </location>
</feature>
<comment type="subcellular location">
    <subcellularLocation>
        <location evidence="2">Endomembrane system</location>
        <topology evidence="2">Multi-pass membrane protein</topology>
    </subcellularLocation>
    <subcellularLocation>
        <location evidence="3">Endoplasmic reticulum membrane</location>
        <topology evidence="3">Single-pass type II membrane protein</topology>
    </subcellularLocation>
</comment>
<dbReference type="SUPFAM" id="SSF51306">
    <property type="entry name" value="LexA/Signal peptidase"/>
    <property type="match status" value="1"/>
</dbReference>
<keyword evidence="18" id="KW-1185">Reference proteome</keyword>
<comment type="function">
    <text evidence="12">Catalytic component of the signal peptidase complex (SPC) which catalyzes the cleavage of N-terminal signal sequences from nascent proteins as they are translocated into the lumen of the endoplasmic reticulum. Specifically cleaves N-terminal signal peptides that contain a hydrophobic alpha-helix (h-region) shorter than 18-20 amino acids.</text>
</comment>
<comment type="catalytic activity">
    <reaction evidence="13">
        <text>L-cysteinyl-[protein] + hexadecanoyl-CoA = S-hexadecanoyl-L-cysteinyl-[protein] + CoA</text>
        <dbReference type="Rhea" id="RHEA:36683"/>
        <dbReference type="Rhea" id="RHEA-COMP:10131"/>
        <dbReference type="Rhea" id="RHEA-COMP:11032"/>
        <dbReference type="ChEBI" id="CHEBI:29950"/>
        <dbReference type="ChEBI" id="CHEBI:57287"/>
        <dbReference type="ChEBI" id="CHEBI:57379"/>
        <dbReference type="ChEBI" id="CHEBI:74151"/>
        <dbReference type="EC" id="2.3.1.225"/>
    </reaction>
</comment>
<comment type="catalytic activity">
    <reaction evidence="1">
        <text>Cleavage of hydrophobic, N-terminal signal or leader sequences from secreted and periplasmic proteins.</text>
        <dbReference type="EC" id="3.4.21.89"/>
    </reaction>
</comment>
<evidence type="ECO:0000256" key="5">
    <source>
        <dbReference type="ARBA" id="ARBA00011035"/>
    </source>
</evidence>
<dbReference type="Pfam" id="PF01529">
    <property type="entry name" value="DHHC"/>
    <property type="match status" value="1"/>
</dbReference>
<name>A0AA35ZPJ3_LACSI</name>
<comment type="domain">
    <text evidence="13">The DHHC domain is required for palmitoyltransferase activity.</text>
</comment>
<feature type="domain" description="Palmitoyltransferase DHHC" evidence="16">
    <location>
        <begin position="382"/>
        <end position="529"/>
    </location>
</feature>
<dbReference type="PANTHER" id="PTHR10806:SF6">
    <property type="entry name" value="SIGNAL PEPTIDASE COMPLEX CATALYTIC SUBUNIT SEC11"/>
    <property type="match status" value="1"/>
</dbReference>
<sequence length="575" mass="63911">MGWIGEQIDSVKSMQFRQLLTQAVSLGMIVTSALIIWKGLMCITGSESPVVVVLSGSMEPGFKRGDILFLHMSKEPIRAGEIVVFNVDGREIPIVHRVIKVHEREGSGEVDVLTKGDNNFGDDRLLYAEGQMWLQRHHIMGRAVGFLPYVGWVTIIMTEQPIIKYILIDGESDLFPDDLNPRNGILLKLEICVFLMDFMDSSTTSTTTIPRPPPPPAPAASSESSLLLSDSTLQNASSQEDHYVASITEEHEVTCWGCGLCLILSPYTPIFKCGWCGAISDHKAIKKDNKYIWWIRLRDRCLLCVLILFMFFIIGGGIWAIYPVIFSKSYLFGILHMTLAVLLSITTITTFALSAFRSPGTPPLIPWGSYPAVGKNGLAGYTFCKYCSKPKSPNSHHCRSCGMCVLDMDHHCPFIGNCVGAGNHRVFIYFLISSVISSFYVSLISSFTAFCILPPGRHIPMAALSGPGDYMLIVTWVKEVGFSFYESVESLSVRGIVVIYLCVASVAVEIGLSVLLWQQLSYIYQGKTYLSLLSSRGTNRTSKKDCQNFVRFFGCPYSATRCLLGSWNSRKIHKK</sequence>
<keyword evidence="10 13" id="KW-1133">Transmembrane helix</keyword>
<feature type="transmembrane region" description="Helical" evidence="13">
    <location>
        <begin position="19"/>
        <end position="37"/>
    </location>
</feature>
<keyword evidence="7 13" id="KW-0812">Transmembrane</keyword>
<feature type="transmembrane region" description="Helical" evidence="13">
    <location>
        <begin position="497"/>
        <end position="517"/>
    </location>
</feature>
<feature type="transmembrane region" description="Helical" evidence="13">
    <location>
        <begin position="301"/>
        <end position="322"/>
    </location>
</feature>
<evidence type="ECO:0000256" key="2">
    <source>
        <dbReference type="ARBA" id="ARBA00004127"/>
    </source>
</evidence>
<dbReference type="EMBL" id="OX465084">
    <property type="protein sequence ID" value="CAI9296519.1"/>
    <property type="molecule type" value="Genomic_DNA"/>
</dbReference>
<dbReference type="EC" id="2.3.1.225" evidence="13"/>